<evidence type="ECO:0000313" key="1">
    <source>
        <dbReference type="EMBL" id="KYN10290.1"/>
    </source>
</evidence>
<feature type="non-terminal residue" evidence="1">
    <location>
        <position position="1"/>
    </location>
</feature>
<keyword evidence="2" id="KW-1185">Reference proteome</keyword>
<proteinExistence type="predicted"/>
<accession>A0A151ITI9</accession>
<evidence type="ECO:0000313" key="2">
    <source>
        <dbReference type="Proteomes" id="UP000078492"/>
    </source>
</evidence>
<dbReference type="AlphaFoldDB" id="A0A151ITI9"/>
<dbReference type="STRING" id="471704.A0A151ITI9"/>
<dbReference type="Proteomes" id="UP000078492">
    <property type="component" value="Unassembled WGS sequence"/>
</dbReference>
<reference evidence="1 2" key="1">
    <citation type="submission" date="2015-09" db="EMBL/GenBank/DDBJ databases">
        <title>Trachymyrmex cornetzi WGS genome.</title>
        <authorList>
            <person name="Nygaard S."/>
            <person name="Hu H."/>
            <person name="Boomsma J."/>
            <person name="Zhang G."/>
        </authorList>
    </citation>
    <scope>NUCLEOTIDE SEQUENCE [LARGE SCALE GENOMIC DNA]</scope>
    <source>
        <strain evidence="1">Tcor2-1</strain>
        <tissue evidence="1">Whole body</tissue>
    </source>
</reference>
<organism evidence="1 2">
    <name type="scientific">Trachymyrmex cornetzi</name>
    <dbReference type="NCBI Taxonomy" id="471704"/>
    <lineage>
        <taxon>Eukaryota</taxon>
        <taxon>Metazoa</taxon>
        <taxon>Ecdysozoa</taxon>
        <taxon>Arthropoda</taxon>
        <taxon>Hexapoda</taxon>
        <taxon>Insecta</taxon>
        <taxon>Pterygota</taxon>
        <taxon>Neoptera</taxon>
        <taxon>Endopterygota</taxon>
        <taxon>Hymenoptera</taxon>
        <taxon>Apocrita</taxon>
        <taxon>Aculeata</taxon>
        <taxon>Formicoidea</taxon>
        <taxon>Formicidae</taxon>
        <taxon>Myrmicinae</taxon>
        <taxon>Trachymyrmex</taxon>
    </lineage>
</organism>
<name>A0A151ITI9_9HYME</name>
<protein>
    <submittedName>
        <fullName evidence="1">Uncharacterized protein</fullName>
    </submittedName>
</protein>
<dbReference type="EMBL" id="KQ981013">
    <property type="protein sequence ID" value="KYN10290.1"/>
    <property type="molecule type" value="Genomic_DNA"/>
</dbReference>
<sequence length="152" mass="16287">LSQSTCTKCKRFISRTRPCAFYGADNSLHPSDDCVPVGAAGAFLETLNAKMVDFDGVLQRLGDVEGAANRLTVATDGLSADLVAVSARQVTLEERIARLEEEVRAGSVTSAGGSHALPDELSASFERIISEQRYDELIVFGLPKVPSETSRL</sequence>
<gene>
    <name evidence="1" type="ORF">ALC57_17576</name>
</gene>